<dbReference type="PANTHER" id="PTHR42779">
    <property type="entry name" value="PROTEIN YNJB"/>
    <property type="match status" value="1"/>
</dbReference>
<dbReference type="InterPro" id="IPR027020">
    <property type="entry name" value="YnjB"/>
</dbReference>
<dbReference type="EMBL" id="VUNQ01000017">
    <property type="protein sequence ID" value="MSU01619.1"/>
    <property type="molecule type" value="Genomic_DNA"/>
</dbReference>
<sequence>MNKRKLSSFLAIIMVLFLIAGCSGNKEHPNIVKDSDSNVTPKTEVFDPNMSFDKILEEAKGDTVSFYGWGGDEDRNKWLSQTVAPILKERYDITLEVVGMDIDNILAKLAGEKQAGLEEGSIDMIWINGENFYSAKENDLLFGPFAEQLPNFEKYIDTEDEEVKNDFGFTIDGYEAPYGKAQMVFINDSATTSETPKNAEEFMEYCKKYEGKVTYPALPDFTGSAFVRTLIYDVVGHEQFLNMEADKEIVKAAIEPALEYLKELNKYLWNQGKTFPATSGEVNNMFEDGELVMTMSYGPYSVATGIEKGIYNETVRTFLFDKGTVGNTNYMAIAKNSPNKAAAMVAINEIISAEIQATQFEELRSLPVVSYDKLTDAEKESFDKINIGKGVLPQDELLSKRLPEMPANIVPIIEEIWLEEIIGK</sequence>
<reference evidence="2 3" key="1">
    <citation type="submission" date="2019-09" db="EMBL/GenBank/DDBJ databases">
        <title>In-depth cultivation of the pig gut microbiome towards novel bacterial diversity and tailored functional studies.</title>
        <authorList>
            <person name="Wylensek D."/>
            <person name="Hitch T.C.A."/>
            <person name="Clavel T."/>
        </authorList>
    </citation>
    <scope>NUCLEOTIDE SEQUENCE [LARGE SCALE GENOMIC DNA]</scope>
    <source>
        <strain evidence="2 3">WCA3-693-APC-4?</strain>
    </source>
</reference>
<dbReference type="Proteomes" id="UP000469523">
    <property type="component" value="Unassembled WGS sequence"/>
</dbReference>
<dbReference type="PIRSF" id="PIRSF029172">
    <property type="entry name" value="UCP029172_ABC_sbc_YnjB"/>
    <property type="match status" value="1"/>
</dbReference>
<dbReference type="Pfam" id="PF13416">
    <property type="entry name" value="SBP_bac_8"/>
    <property type="match status" value="1"/>
</dbReference>
<dbReference type="NCBIfam" id="NF008633">
    <property type="entry name" value="PRK11622.1"/>
    <property type="match status" value="1"/>
</dbReference>
<dbReference type="SUPFAM" id="SSF53850">
    <property type="entry name" value="Periplasmic binding protein-like II"/>
    <property type="match status" value="1"/>
</dbReference>
<keyword evidence="1" id="KW-0732">Signal</keyword>
<dbReference type="PANTHER" id="PTHR42779:SF1">
    <property type="entry name" value="PROTEIN YNJB"/>
    <property type="match status" value="1"/>
</dbReference>
<organism evidence="2 3">
    <name type="scientific">Tissierella pigra</name>
    <dbReference type="NCBI Taxonomy" id="2607614"/>
    <lineage>
        <taxon>Bacteria</taxon>
        <taxon>Bacillati</taxon>
        <taxon>Bacillota</taxon>
        <taxon>Tissierellia</taxon>
        <taxon>Tissierellales</taxon>
        <taxon>Tissierellaceae</taxon>
        <taxon>Tissierella</taxon>
    </lineage>
</organism>
<evidence type="ECO:0000313" key="3">
    <source>
        <dbReference type="Proteomes" id="UP000469523"/>
    </source>
</evidence>
<evidence type="ECO:0000256" key="1">
    <source>
        <dbReference type="SAM" id="SignalP"/>
    </source>
</evidence>
<feature type="chain" id="PRO_5039224699" evidence="1">
    <location>
        <begin position="21"/>
        <end position="424"/>
    </location>
</feature>
<feature type="signal peptide" evidence="1">
    <location>
        <begin position="1"/>
        <end position="20"/>
    </location>
</feature>
<name>A0A6N7XHW4_9FIRM</name>
<accession>A0A6N7XHW4</accession>
<proteinExistence type="predicted"/>
<protein>
    <submittedName>
        <fullName evidence="2">ABC transporter substrate-binding protein</fullName>
    </submittedName>
</protein>
<dbReference type="Gene3D" id="3.40.190.10">
    <property type="entry name" value="Periplasmic binding protein-like II"/>
    <property type="match status" value="2"/>
</dbReference>
<dbReference type="AlphaFoldDB" id="A0A6N7XHW4"/>
<comment type="caution">
    <text evidence="2">The sequence shown here is derived from an EMBL/GenBank/DDBJ whole genome shotgun (WGS) entry which is preliminary data.</text>
</comment>
<evidence type="ECO:0000313" key="2">
    <source>
        <dbReference type="EMBL" id="MSU01619.1"/>
    </source>
</evidence>
<dbReference type="PROSITE" id="PS51257">
    <property type="entry name" value="PROKAR_LIPOPROTEIN"/>
    <property type="match status" value="1"/>
</dbReference>
<dbReference type="RefSeq" id="WP_154440029.1">
    <property type="nucleotide sequence ID" value="NZ_JAHLPJ010000001.1"/>
</dbReference>
<gene>
    <name evidence="2" type="ORF">FYJ83_09095</name>
</gene>
<dbReference type="InterPro" id="IPR006059">
    <property type="entry name" value="SBP"/>
</dbReference>
<keyword evidence="3" id="KW-1185">Reference proteome</keyword>